<name>A0ABV8RTC3_9SPHN</name>
<evidence type="ECO:0000256" key="1">
    <source>
        <dbReference type="ARBA" id="ARBA00022729"/>
    </source>
</evidence>
<protein>
    <submittedName>
        <fullName evidence="4">TcfC E-set like domain-containing protein</fullName>
    </submittedName>
</protein>
<dbReference type="Proteomes" id="UP001595828">
    <property type="component" value="Unassembled WGS sequence"/>
</dbReference>
<keyword evidence="1" id="KW-0732">Signal</keyword>
<feature type="domain" description="Pilus assembly protein C-terminal" evidence="2">
    <location>
        <begin position="743"/>
        <end position="833"/>
    </location>
</feature>
<dbReference type="Pfam" id="PF16967">
    <property type="entry name" value="TcfC"/>
    <property type="match status" value="1"/>
</dbReference>
<gene>
    <name evidence="4" type="ORF">ACFO0A_13905</name>
</gene>
<dbReference type="InterPro" id="IPR031917">
    <property type="entry name" value="Pilus_assem_C"/>
</dbReference>
<dbReference type="Pfam" id="PF15976">
    <property type="entry name" value="CooC_C"/>
    <property type="match status" value="1"/>
</dbReference>
<reference evidence="5" key="1">
    <citation type="journal article" date="2019" name="Int. J. Syst. Evol. Microbiol.">
        <title>The Global Catalogue of Microorganisms (GCM) 10K type strain sequencing project: providing services to taxonomists for standard genome sequencing and annotation.</title>
        <authorList>
            <consortium name="The Broad Institute Genomics Platform"/>
            <consortium name="The Broad Institute Genome Sequencing Center for Infectious Disease"/>
            <person name="Wu L."/>
            <person name="Ma J."/>
        </authorList>
    </citation>
    <scope>NUCLEOTIDE SEQUENCE [LARGE SCALE GENOMIC DNA]</scope>
    <source>
        <strain evidence="5">CGMCC 1.12989</strain>
    </source>
</reference>
<evidence type="ECO:0000313" key="4">
    <source>
        <dbReference type="EMBL" id="MFC4296150.1"/>
    </source>
</evidence>
<dbReference type="EMBL" id="JBHSDR010000006">
    <property type="protein sequence ID" value="MFC4296150.1"/>
    <property type="molecule type" value="Genomic_DNA"/>
</dbReference>
<proteinExistence type="predicted"/>
<evidence type="ECO:0000313" key="5">
    <source>
        <dbReference type="Proteomes" id="UP001595828"/>
    </source>
</evidence>
<organism evidence="4 5">
    <name type="scientific">Novosphingobium tardum</name>
    <dbReference type="NCBI Taxonomy" id="1538021"/>
    <lineage>
        <taxon>Bacteria</taxon>
        <taxon>Pseudomonadati</taxon>
        <taxon>Pseudomonadota</taxon>
        <taxon>Alphaproteobacteria</taxon>
        <taxon>Sphingomonadales</taxon>
        <taxon>Sphingomonadaceae</taxon>
        <taxon>Novosphingobium</taxon>
    </lineage>
</organism>
<feature type="domain" description="Pilus assembly protein E-set like" evidence="3">
    <location>
        <begin position="277"/>
        <end position="341"/>
    </location>
</feature>
<keyword evidence="5" id="KW-1185">Reference proteome</keyword>
<dbReference type="RefSeq" id="WP_379539600.1">
    <property type="nucleotide sequence ID" value="NZ_JBHSDR010000006.1"/>
</dbReference>
<comment type="caution">
    <text evidence="4">The sequence shown here is derived from an EMBL/GenBank/DDBJ whole genome shotgun (WGS) entry which is preliminary data.</text>
</comment>
<sequence length="850" mass="89052">MRAPVPGKIRRKLLVSALLGQVGLGALVQPCVARDTNTTLTSVISGVPAAFTRLVGEQRARVDVYFGGKRVGEATITYKPGSLTFTDPAEVVVLLPGISDRAAVTAALAAPGLATNTDLACSLIADRAACGRLSPRVAGIIFDQDRFRLDVFVNPAHLTVANAGLGGYLGDPLPGVGLIDAVSAVVSGSTRGRDIYSLQNQLIVGDGDRRFRADLSMASGYGLQAEQLVAEIDRPGWRYSAGAFWIPGADLLGRRRAVGIGAATQIDTRRDRDELAGTPLVVFLDARSRVDILREGRVVASATYDAGNQRLDAASLPDGSYQVTLSILEANGRRRSEQRFFSRNRRIAAAGNDQYYAYGGVLATTRRHALISVLDTPFVQFGAARRVTQHLAVEATVLGVGAEAVGELDGFFLASFAQVKLGVLAGSDGTYGGLVHVSSQGNAPLNFDLDLRQVNVGSGSGLTRAGLTDPKEILGADPSSQYFAPRGEFTQASGIASYTLRNAQVLFAGSFRRSRGDPDTYSFGPSLRWDFYRTDRLRATLAGDVAVTGQGRSAFLGVSLQFLGARSSLGAGVGARSTRMSGVRDTALVRNATGSLHFDDVAGGDGDLGVTYDKDSGRELAGATATFHNSLSTVSADVAQGFGEARDTTQYSLGLHTTLTATPGRVTVADGRGAQSAVYIEVSGTAPDQQFEVLVNDAVVGKVSPAKVLRLPLLAYRQYAVRIRPTGGGALRYDDAARELALLPGNVSTLRWKAEPMVANFGRIMTPDGAPVAWAEIAAPGAIGQTDAQGYFAIETTAGATIELHLEHAPPCSIALAAPAPGARVMSLGSLVCGALASQGSPVPASTELR</sequence>
<evidence type="ECO:0000259" key="3">
    <source>
        <dbReference type="Pfam" id="PF16967"/>
    </source>
</evidence>
<accession>A0ABV8RTC3</accession>
<dbReference type="InterPro" id="IPR032636">
    <property type="entry name" value="Pilus_assem_E-set-like_dom"/>
</dbReference>
<evidence type="ECO:0000259" key="2">
    <source>
        <dbReference type="Pfam" id="PF15976"/>
    </source>
</evidence>